<dbReference type="PROSITE" id="PS50931">
    <property type="entry name" value="HTH_LYSR"/>
    <property type="match status" value="1"/>
</dbReference>
<keyword evidence="6" id="KW-1185">Reference proteome</keyword>
<evidence type="ECO:0000313" key="6">
    <source>
        <dbReference type="Proteomes" id="UP000234752"/>
    </source>
</evidence>
<dbReference type="InterPro" id="IPR000847">
    <property type="entry name" value="LysR_HTH_N"/>
</dbReference>
<dbReference type="Proteomes" id="UP000234752">
    <property type="component" value="Plasmid unnamed1"/>
</dbReference>
<dbReference type="KEGG" id="ncb:C0V82_21185"/>
<protein>
    <submittedName>
        <fullName evidence="5">LysR family transcriptional regulator</fullName>
    </submittedName>
</protein>
<proteinExistence type="inferred from homology"/>
<geneLocation type="plasmid" evidence="5 6">
    <name>unnamed1</name>
</geneLocation>
<dbReference type="AlphaFoldDB" id="A0A2K9NIM9"/>
<dbReference type="GO" id="GO:0003677">
    <property type="term" value="F:DNA binding"/>
    <property type="evidence" value="ECO:0007669"/>
    <property type="project" value="UniProtKB-KW"/>
</dbReference>
<dbReference type="PANTHER" id="PTHR30537:SF5">
    <property type="entry name" value="HTH-TYPE TRANSCRIPTIONAL ACTIVATOR TTDR-RELATED"/>
    <property type="match status" value="1"/>
</dbReference>
<name>A0A2K9NIM9_9PROT</name>
<gene>
    <name evidence="5" type="ORF">C0V82_21185</name>
</gene>
<dbReference type="FunFam" id="1.10.10.10:FF:000001">
    <property type="entry name" value="LysR family transcriptional regulator"/>
    <property type="match status" value="1"/>
</dbReference>
<dbReference type="Pfam" id="PF03466">
    <property type="entry name" value="LysR_substrate"/>
    <property type="match status" value="1"/>
</dbReference>
<organism evidence="5 6">
    <name type="scientific">Niveispirillum cyanobacteriorum</name>
    <dbReference type="NCBI Taxonomy" id="1612173"/>
    <lineage>
        <taxon>Bacteria</taxon>
        <taxon>Pseudomonadati</taxon>
        <taxon>Pseudomonadota</taxon>
        <taxon>Alphaproteobacteria</taxon>
        <taxon>Rhodospirillales</taxon>
        <taxon>Azospirillaceae</taxon>
        <taxon>Niveispirillum</taxon>
    </lineage>
</organism>
<evidence type="ECO:0000256" key="3">
    <source>
        <dbReference type="ARBA" id="ARBA00023125"/>
    </source>
</evidence>
<comment type="similarity">
    <text evidence="1">Belongs to the LysR transcriptional regulatory family.</text>
</comment>
<dbReference type="Pfam" id="PF00126">
    <property type="entry name" value="HTH_1"/>
    <property type="match status" value="1"/>
</dbReference>
<keyword evidence="3" id="KW-0238">DNA-binding</keyword>
<evidence type="ECO:0000256" key="1">
    <source>
        <dbReference type="ARBA" id="ARBA00009437"/>
    </source>
</evidence>
<dbReference type="Gene3D" id="3.40.190.290">
    <property type="match status" value="1"/>
</dbReference>
<dbReference type="SUPFAM" id="SSF46785">
    <property type="entry name" value="Winged helix' DNA-binding domain"/>
    <property type="match status" value="1"/>
</dbReference>
<evidence type="ECO:0000313" key="5">
    <source>
        <dbReference type="EMBL" id="AUN32939.1"/>
    </source>
</evidence>
<keyword evidence="2" id="KW-0805">Transcription regulation</keyword>
<dbReference type="PANTHER" id="PTHR30537">
    <property type="entry name" value="HTH-TYPE TRANSCRIPTIONAL REGULATOR"/>
    <property type="match status" value="1"/>
</dbReference>
<dbReference type="OrthoDB" id="9812435at2"/>
<reference evidence="5 6" key="1">
    <citation type="submission" date="2017-12" db="EMBL/GenBank/DDBJ databases">
        <title>Genomes of bacteria within cyanobacterial aggregates.</title>
        <authorList>
            <person name="Cai H."/>
        </authorList>
    </citation>
    <scope>NUCLEOTIDE SEQUENCE [LARGE SCALE GENOMIC DNA]</scope>
    <source>
        <strain evidence="5 6">TH16</strain>
        <plasmid evidence="5 6">unnamed1</plasmid>
    </source>
</reference>
<dbReference type="InterPro" id="IPR005119">
    <property type="entry name" value="LysR_subst-bd"/>
</dbReference>
<dbReference type="InterPro" id="IPR058163">
    <property type="entry name" value="LysR-type_TF_proteobact-type"/>
</dbReference>
<accession>A0A2K9NIM9</accession>
<dbReference type="Gene3D" id="1.10.10.10">
    <property type="entry name" value="Winged helix-like DNA-binding domain superfamily/Winged helix DNA-binding domain"/>
    <property type="match status" value="1"/>
</dbReference>
<dbReference type="GO" id="GO:0003700">
    <property type="term" value="F:DNA-binding transcription factor activity"/>
    <property type="evidence" value="ECO:0007669"/>
    <property type="project" value="InterPro"/>
</dbReference>
<dbReference type="EMBL" id="CP025613">
    <property type="protein sequence ID" value="AUN32939.1"/>
    <property type="molecule type" value="Genomic_DNA"/>
</dbReference>
<sequence length="297" mass="32802">MKPHSLADLDAFLSVARHRNFRRAARDRGVSASTLSQAVRDLEEAIGIRLLHRTTRSVTPTEAGQRLIDSLSPAMDAVTQALDGLNDYRNSTFGTLRLNVPSIVARAILPDLLAPFLTSHPGIRLDVEDNNALVDIFAAGFDAGVRYEEALAQDMVAIPIGPRVQRYVLAASPAHIAQHGLPQHPTDLLSRPCLRHRFHDAGPLAWEFERQGEVLKLHPEGPLVSSNTPLLLRAALDGLGWIYTFEDLLADHFAAGTLVPALRDWSLSFSGPFLYYSSRRHVPGPLRALVDWLRRIS</sequence>
<dbReference type="RefSeq" id="WP_102114466.1">
    <property type="nucleotide sequence ID" value="NZ_BMGN01000001.1"/>
</dbReference>
<dbReference type="InterPro" id="IPR036388">
    <property type="entry name" value="WH-like_DNA-bd_sf"/>
</dbReference>
<dbReference type="SUPFAM" id="SSF53850">
    <property type="entry name" value="Periplasmic binding protein-like II"/>
    <property type="match status" value="1"/>
</dbReference>
<evidence type="ECO:0000256" key="2">
    <source>
        <dbReference type="ARBA" id="ARBA00023015"/>
    </source>
</evidence>
<keyword evidence="5" id="KW-0614">Plasmid</keyword>
<evidence type="ECO:0000256" key="4">
    <source>
        <dbReference type="ARBA" id="ARBA00023163"/>
    </source>
</evidence>
<dbReference type="InterPro" id="IPR036390">
    <property type="entry name" value="WH_DNA-bd_sf"/>
</dbReference>
<keyword evidence="4" id="KW-0804">Transcription</keyword>